<proteinExistence type="predicted"/>
<accession>A0A0G0YSB2</accession>
<reference evidence="2 3" key="1">
    <citation type="journal article" date="2015" name="Nature">
        <title>rRNA introns, odd ribosomes, and small enigmatic genomes across a large radiation of phyla.</title>
        <authorList>
            <person name="Brown C.T."/>
            <person name="Hug L.A."/>
            <person name="Thomas B.C."/>
            <person name="Sharon I."/>
            <person name="Castelle C.J."/>
            <person name="Singh A."/>
            <person name="Wilkins M.J."/>
            <person name="Williams K.H."/>
            <person name="Banfield J.F."/>
        </authorList>
    </citation>
    <scope>NUCLEOTIDE SEQUENCE [LARGE SCALE GENOMIC DNA]</scope>
</reference>
<keyword evidence="1" id="KW-1133">Transmembrane helix</keyword>
<dbReference type="EMBL" id="LCBN01000049">
    <property type="protein sequence ID" value="KKS12566.1"/>
    <property type="molecule type" value="Genomic_DNA"/>
</dbReference>
<dbReference type="AlphaFoldDB" id="A0A0G0YSB2"/>
<evidence type="ECO:0000313" key="3">
    <source>
        <dbReference type="Proteomes" id="UP000034753"/>
    </source>
</evidence>
<organism evidence="2 3">
    <name type="scientific">Candidatus Daviesbacteria bacterium GW2011_GWB1_41_5</name>
    <dbReference type="NCBI Taxonomy" id="1618429"/>
    <lineage>
        <taxon>Bacteria</taxon>
        <taxon>Candidatus Daviesiibacteriota</taxon>
    </lineage>
</organism>
<evidence type="ECO:0000256" key="1">
    <source>
        <dbReference type="SAM" id="Phobius"/>
    </source>
</evidence>
<comment type="caution">
    <text evidence="2">The sequence shown here is derived from an EMBL/GenBank/DDBJ whole genome shotgun (WGS) entry which is preliminary data.</text>
</comment>
<feature type="transmembrane region" description="Helical" evidence="1">
    <location>
        <begin position="47"/>
        <end position="76"/>
    </location>
</feature>
<evidence type="ECO:0000313" key="2">
    <source>
        <dbReference type="EMBL" id="KKS12566.1"/>
    </source>
</evidence>
<gene>
    <name evidence="2" type="ORF">UU67_C0049G0010</name>
</gene>
<dbReference type="Proteomes" id="UP000034753">
    <property type="component" value="Unassembled WGS sequence"/>
</dbReference>
<feature type="transmembrane region" description="Helical" evidence="1">
    <location>
        <begin position="206"/>
        <end position="231"/>
    </location>
</feature>
<keyword evidence="1" id="KW-0472">Membrane</keyword>
<protein>
    <submittedName>
        <fullName evidence="2">Uncharacterized protein</fullName>
    </submittedName>
</protein>
<sequence length="244" mass="27389">MAFMPNSGQEVFGIYAKLMRKLASRLAKKVSFGLAGWIRELTRFEKLLLGLFIAPLGLFIVLIAIVIILSALGYLLDVKEKWQLRGRLAELSPQIQEVKTKEVQVRLTDSQIKALPEFKECIEKGQTPTESSILKIESRLLTEISCERKLSWQTIKKDVKLNCSLIAGEGQPETAIEKKYCQIKNALSSSYQGWLDKSDNNSLAPIISWLITTSIKISLVFGGLFLVVEVLKYTIRAALEKAVK</sequence>
<keyword evidence="1" id="KW-0812">Transmembrane</keyword>
<name>A0A0G0YSB2_9BACT</name>